<protein>
    <submittedName>
        <fullName evidence="1">AlpA family transcriptional regulator</fullName>
    </submittedName>
</protein>
<dbReference type="InterPro" id="IPR010260">
    <property type="entry name" value="AlpA"/>
</dbReference>
<comment type="caution">
    <text evidence="1">The sequence shown here is derived from an EMBL/GenBank/DDBJ whole genome shotgun (WGS) entry which is preliminary data.</text>
</comment>
<dbReference type="EMBL" id="SACQ01000001">
    <property type="protein sequence ID" value="RVU32672.1"/>
    <property type="molecule type" value="Genomic_DNA"/>
</dbReference>
<evidence type="ECO:0000313" key="1">
    <source>
        <dbReference type="EMBL" id="RVU32672.1"/>
    </source>
</evidence>
<dbReference type="PANTHER" id="PTHR36154">
    <property type="entry name" value="DNA-BINDING TRANSCRIPTIONAL ACTIVATOR ALPA"/>
    <property type="match status" value="1"/>
</dbReference>
<dbReference type="RefSeq" id="WP_127692840.1">
    <property type="nucleotide sequence ID" value="NZ_SACQ01000001.1"/>
</dbReference>
<keyword evidence="2" id="KW-1185">Reference proteome</keyword>
<dbReference type="InterPro" id="IPR052931">
    <property type="entry name" value="Prophage_regulatory_activator"/>
</dbReference>
<evidence type="ECO:0000313" key="2">
    <source>
        <dbReference type="Proteomes" id="UP000282818"/>
    </source>
</evidence>
<name>A0A437QDP2_9GAMM</name>
<dbReference type="Gene3D" id="1.10.238.160">
    <property type="match status" value="1"/>
</dbReference>
<dbReference type="Proteomes" id="UP000282818">
    <property type="component" value="Unassembled WGS sequence"/>
</dbReference>
<accession>A0A437QDP2</accession>
<proteinExistence type="predicted"/>
<gene>
    <name evidence="1" type="ORF">EOE65_03180</name>
</gene>
<dbReference type="PANTHER" id="PTHR36154:SF1">
    <property type="entry name" value="DNA-BINDING TRANSCRIPTIONAL ACTIVATOR ALPA"/>
    <property type="match status" value="1"/>
</dbReference>
<dbReference type="AlphaFoldDB" id="A0A437QDP2"/>
<sequence length="70" mass="8004">MTTTAAEKVDRVLPIKEVMYRTSLGRSTIYRHIDNNTFPKQISLGGKRVGWLESSIQNWIDAQHQNSVES</sequence>
<organism evidence="1 2">
    <name type="scientific">Neptunomonas marina</name>
    <dbReference type="NCBI Taxonomy" id="1815562"/>
    <lineage>
        <taxon>Bacteria</taxon>
        <taxon>Pseudomonadati</taxon>
        <taxon>Pseudomonadota</taxon>
        <taxon>Gammaproteobacteria</taxon>
        <taxon>Oceanospirillales</taxon>
        <taxon>Oceanospirillaceae</taxon>
        <taxon>Neptunomonas</taxon>
    </lineage>
</organism>
<reference evidence="1 2" key="1">
    <citation type="submission" date="2019-01" db="EMBL/GenBank/DDBJ databases">
        <authorList>
            <person name="Chen W.-M."/>
        </authorList>
    </citation>
    <scope>NUCLEOTIDE SEQUENCE [LARGE SCALE GENOMIC DNA]</scope>
    <source>
        <strain evidence="1 2">HPM-16</strain>
    </source>
</reference>
<dbReference type="Pfam" id="PF05930">
    <property type="entry name" value="Phage_AlpA"/>
    <property type="match status" value="1"/>
</dbReference>